<sequence>MHTITPYERWNQYYNSSYDDRSPFAGKEYNYDLYSENIYGYYIDPAWDFFGSETLYIKILFADYDRGFAVMEMIGEWNDAINNDIMQLKRNIIEHMIDFGVNKFALVGENIMNFHGSDDCYYEEWFDDVEDGWIAGVNFKDFVIDEMKNYNIDNYINMSGSLQIEKWRTLPPLRFFEVVNSLIARRLAI</sequence>
<gene>
    <name evidence="1" type="ORF">SAMN05421640_2333</name>
</gene>
<proteinExistence type="predicted"/>
<dbReference type="Proteomes" id="UP000198393">
    <property type="component" value="Unassembled WGS sequence"/>
</dbReference>
<dbReference type="RefSeq" id="WP_089357053.1">
    <property type="nucleotide sequence ID" value="NZ_FZPD01000004.1"/>
</dbReference>
<reference evidence="1 2" key="1">
    <citation type="submission" date="2017-06" db="EMBL/GenBank/DDBJ databases">
        <authorList>
            <person name="Kim H.J."/>
            <person name="Triplett B.A."/>
        </authorList>
    </citation>
    <scope>NUCLEOTIDE SEQUENCE [LARGE SCALE GENOMIC DNA]</scope>
    <source>
        <strain evidence="1 2">DSM 19307</strain>
    </source>
</reference>
<dbReference type="AlphaFoldDB" id="A0A239K0S8"/>
<evidence type="ECO:0000313" key="1">
    <source>
        <dbReference type="EMBL" id="SNT11283.1"/>
    </source>
</evidence>
<dbReference type="EMBL" id="FZPD01000004">
    <property type="protein sequence ID" value="SNT11283.1"/>
    <property type="molecule type" value="Genomic_DNA"/>
</dbReference>
<accession>A0A239K0S8</accession>
<dbReference type="OrthoDB" id="653988at2"/>
<organism evidence="1 2">
    <name type="scientific">Ekhidna lutea</name>
    <dbReference type="NCBI Taxonomy" id="447679"/>
    <lineage>
        <taxon>Bacteria</taxon>
        <taxon>Pseudomonadati</taxon>
        <taxon>Bacteroidota</taxon>
        <taxon>Cytophagia</taxon>
        <taxon>Cytophagales</taxon>
        <taxon>Reichenbachiellaceae</taxon>
        <taxon>Ekhidna</taxon>
    </lineage>
</organism>
<name>A0A239K0S8_EKHLU</name>
<evidence type="ECO:0000313" key="2">
    <source>
        <dbReference type="Proteomes" id="UP000198393"/>
    </source>
</evidence>
<protein>
    <submittedName>
        <fullName evidence="1">Uncharacterized protein</fullName>
    </submittedName>
</protein>
<keyword evidence="2" id="KW-1185">Reference proteome</keyword>